<dbReference type="SUPFAM" id="SSF51206">
    <property type="entry name" value="cAMP-binding domain-like"/>
    <property type="match status" value="1"/>
</dbReference>
<proteinExistence type="predicted"/>
<organism evidence="2 3">
    <name type="scientific">Dyadobacter jejuensis</name>
    <dbReference type="NCBI Taxonomy" id="1082580"/>
    <lineage>
        <taxon>Bacteria</taxon>
        <taxon>Pseudomonadati</taxon>
        <taxon>Bacteroidota</taxon>
        <taxon>Cytophagia</taxon>
        <taxon>Cytophagales</taxon>
        <taxon>Spirosomataceae</taxon>
        <taxon>Dyadobacter</taxon>
    </lineage>
</organism>
<dbReference type="Pfam" id="PF00027">
    <property type="entry name" value="cNMP_binding"/>
    <property type="match status" value="1"/>
</dbReference>
<dbReference type="InterPro" id="IPR018490">
    <property type="entry name" value="cNMP-bd_dom_sf"/>
</dbReference>
<evidence type="ECO:0000259" key="1">
    <source>
        <dbReference type="PROSITE" id="PS50042"/>
    </source>
</evidence>
<sequence>MEIGKIEWQEFQHLFKKETVPAKTILLHEGEISKNAYFIEKGCLRSWFNHQGTDITFQFFMEGQFVSSIESFKTSQPSLFNIETIEPSVVHSITKSHFQSILDQSPEIEQQVERLTFERLYTYQKLFLSRIKDKPEKRYLDLIESNPEIVLRVPQHYIASFLGITPVSLSRIRNRKL</sequence>
<dbReference type="Proteomes" id="UP000245880">
    <property type="component" value="Unassembled WGS sequence"/>
</dbReference>
<comment type="caution">
    <text evidence="2">The sequence shown here is derived from an EMBL/GenBank/DDBJ whole genome shotgun (WGS) entry which is preliminary data.</text>
</comment>
<dbReference type="InterPro" id="IPR000595">
    <property type="entry name" value="cNMP-bd_dom"/>
</dbReference>
<dbReference type="AlphaFoldDB" id="A0A316AJ63"/>
<evidence type="ECO:0000313" key="3">
    <source>
        <dbReference type="Proteomes" id="UP000245880"/>
    </source>
</evidence>
<gene>
    <name evidence="2" type="ORF">CLV98_10693</name>
</gene>
<dbReference type="InterPro" id="IPR014710">
    <property type="entry name" value="RmlC-like_jellyroll"/>
</dbReference>
<accession>A0A316AJ63</accession>
<reference evidence="2 3" key="1">
    <citation type="submission" date="2018-03" db="EMBL/GenBank/DDBJ databases">
        <title>Genomic Encyclopedia of Archaeal and Bacterial Type Strains, Phase II (KMG-II): from individual species to whole genera.</title>
        <authorList>
            <person name="Goeker M."/>
        </authorList>
    </citation>
    <scope>NUCLEOTIDE SEQUENCE [LARGE SCALE GENOMIC DNA]</scope>
    <source>
        <strain evidence="2 3">DSM 100346</strain>
    </source>
</reference>
<name>A0A316AJ63_9BACT</name>
<dbReference type="OrthoDB" id="663011at2"/>
<dbReference type="Gene3D" id="2.60.120.10">
    <property type="entry name" value="Jelly Rolls"/>
    <property type="match status" value="1"/>
</dbReference>
<dbReference type="CDD" id="cd00038">
    <property type="entry name" value="CAP_ED"/>
    <property type="match status" value="1"/>
</dbReference>
<evidence type="ECO:0000313" key="2">
    <source>
        <dbReference type="EMBL" id="PWJ57622.1"/>
    </source>
</evidence>
<feature type="domain" description="Cyclic nucleotide-binding" evidence="1">
    <location>
        <begin position="1"/>
        <end position="119"/>
    </location>
</feature>
<dbReference type="EMBL" id="QGDT01000006">
    <property type="protein sequence ID" value="PWJ57622.1"/>
    <property type="molecule type" value="Genomic_DNA"/>
</dbReference>
<keyword evidence="3" id="KW-1185">Reference proteome</keyword>
<protein>
    <submittedName>
        <fullName evidence="2">CRP-like cAMP-binding protein</fullName>
    </submittedName>
</protein>
<dbReference type="PROSITE" id="PS50042">
    <property type="entry name" value="CNMP_BINDING_3"/>
    <property type="match status" value="1"/>
</dbReference>